<feature type="non-terminal residue" evidence="1">
    <location>
        <position position="1"/>
    </location>
</feature>
<reference evidence="1" key="1">
    <citation type="submission" date="2014-05" db="EMBL/GenBank/DDBJ databases">
        <title>The transcriptome of the halophilic microalga Tetraselmis sp. GSL018 isolated from the Great Salt Lake, Utah.</title>
        <authorList>
            <person name="Jinkerson R.E."/>
            <person name="D'Adamo S."/>
            <person name="Posewitz M.C."/>
        </authorList>
    </citation>
    <scope>NUCLEOTIDE SEQUENCE</scope>
    <source>
        <strain evidence="1">GSL018</strain>
    </source>
</reference>
<protein>
    <submittedName>
        <fullName evidence="1">Uncharacterized protein</fullName>
    </submittedName>
</protein>
<organism evidence="1">
    <name type="scientific">Tetraselmis sp. GSL018</name>
    <dbReference type="NCBI Taxonomy" id="582737"/>
    <lineage>
        <taxon>Eukaryota</taxon>
        <taxon>Viridiplantae</taxon>
        <taxon>Chlorophyta</taxon>
        <taxon>core chlorophytes</taxon>
        <taxon>Chlorodendrophyceae</taxon>
        <taxon>Chlorodendrales</taxon>
        <taxon>Chlorodendraceae</taxon>
        <taxon>Tetraselmis</taxon>
    </lineage>
</organism>
<evidence type="ECO:0000313" key="1">
    <source>
        <dbReference type="EMBL" id="JAC60595.1"/>
    </source>
</evidence>
<name>A0A061QQ87_9CHLO</name>
<gene>
    <name evidence="1" type="ORF">TSPGSL018_28589</name>
</gene>
<dbReference type="EMBL" id="GBEZ01026631">
    <property type="protein sequence ID" value="JAC60595.1"/>
    <property type="molecule type" value="Transcribed_RNA"/>
</dbReference>
<sequence>ASAAGTVDYRQIRDLLRSERHAPDDARNAPPPSIWSAAHVFGTSLGKERPSHPDVWGSEQHPFEACPPGAHARTFVPCLQAAQYGKFELGH</sequence>
<dbReference type="AlphaFoldDB" id="A0A061QQ87"/>
<proteinExistence type="predicted"/>
<accession>A0A061QQ87</accession>